<evidence type="ECO:0000256" key="6">
    <source>
        <dbReference type="ARBA" id="ARBA00022692"/>
    </source>
</evidence>
<dbReference type="GO" id="GO:0015159">
    <property type="term" value="F:polysaccharide transmembrane transporter activity"/>
    <property type="evidence" value="ECO:0007669"/>
    <property type="project" value="InterPro"/>
</dbReference>
<comment type="similarity">
    <text evidence="2">Belongs to the BexD/CtrA/VexA family.</text>
</comment>
<dbReference type="EMBL" id="RCZI01000004">
    <property type="protein sequence ID" value="TPG25771.1"/>
    <property type="molecule type" value="Genomic_DNA"/>
</dbReference>
<dbReference type="Pfam" id="PF02563">
    <property type="entry name" value="Poly_export"/>
    <property type="match status" value="1"/>
</dbReference>
<evidence type="ECO:0000256" key="9">
    <source>
        <dbReference type="ARBA" id="ARBA00023065"/>
    </source>
</evidence>
<evidence type="ECO:0000256" key="11">
    <source>
        <dbReference type="ARBA" id="ARBA00023136"/>
    </source>
</evidence>
<sequence length="410" mass="44078">MEVRTAANRPHRIPRPPRNTSLKRFASKNPVRSGWIAVSAAFLLLQGCAVVTTPGFGYADAGTRTSVPLGQYVAGDPDNPPQGVIIPITKELVQAQRASRPRDVAPEVKALFGTPVPYTIGPSDVIGIVVYDHPDLLPSAGAVISQQADPTGISAAPGFIVSAGGEITFPYIGRLKVAGLTEIQASDEMARRLAPHIRDPQVSIRIVSFRSRRAFVEGEVRTPGMQVFTDVPMTLPQAISRAGGITTVGDRTMVTLTRNDITTRIDLMELEALGVNPNKILLQSDDLVSVRSREENKVYVIGEVTRPSALLMNNGRLSLNQALGEAWGADRLSGNTAQIYVIRNNDQGDPALFHLNAGSPAALALADNFALKPRDVVYIDPIPLVQWNRIVSLILPSAQVVNVGSSINNR</sequence>
<evidence type="ECO:0000256" key="15">
    <source>
        <dbReference type="SAM" id="MobiDB-lite"/>
    </source>
</evidence>
<dbReference type="PANTHER" id="PTHR33619">
    <property type="entry name" value="POLYSACCHARIDE EXPORT PROTEIN GFCE-RELATED"/>
    <property type="match status" value="1"/>
</dbReference>
<keyword evidence="12" id="KW-0564">Palmitate</keyword>
<keyword evidence="11" id="KW-0472">Membrane</keyword>
<name>A0A502DNK8_9BURK</name>
<keyword evidence="13" id="KW-0998">Cell outer membrane</keyword>
<dbReference type="Pfam" id="PF18412">
    <property type="entry name" value="Wza_C"/>
    <property type="match status" value="1"/>
</dbReference>
<dbReference type="GO" id="GO:0046930">
    <property type="term" value="C:pore complex"/>
    <property type="evidence" value="ECO:0007669"/>
    <property type="project" value="UniProtKB-KW"/>
</dbReference>
<evidence type="ECO:0000259" key="17">
    <source>
        <dbReference type="Pfam" id="PF18412"/>
    </source>
</evidence>
<dbReference type="AlphaFoldDB" id="A0A502DNK8"/>
<feature type="domain" description="SLBB" evidence="18">
    <location>
        <begin position="213"/>
        <end position="290"/>
    </location>
</feature>
<keyword evidence="6" id="KW-0812">Transmembrane</keyword>
<keyword evidence="5 19" id="KW-0762">Sugar transport</keyword>
<accession>A0A502DNK8</accession>
<comment type="subcellular location">
    <subcellularLocation>
        <location evidence="1">Cell outer membrane</location>
        <topology evidence="1">Multi-pass membrane protein</topology>
    </subcellularLocation>
</comment>
<reference evidence="19 20" key="1">
    <citation type="journal article" date="2019" name="Environ. Microbiol.">
        <title>Species interactions and distinct microbial communities in high Arctic permafrost affected cryosols are associated with the CH4 and CO2 gas fluxes.</title>
        <authorList>
            <person name="Altshuler I."/>
            <person name="Hamel J."/>
            <person name="Turney S."/>
            <person name="Magnuson E."/>
            <person name="Levesque R."/>
            <person name="Greer C."/>
            <person name="Whyte L.G."/>
        </authorList>
    </citation>
    <scope>NUCLEOTIDE SEQUENCE [LARGE SCALE GENOMIC DNA]</scope>
    <source>
        <strain evidence="19 20">S06.C</strain>
    </source>
</reference>
<dbReference type="InterPro" id="IPR040716">
    <property type="entry name" value="Wza_C"/>
</dbReference>
<keyword evidence="10" id="KW-0626">Porin</keyword>
<evidence type="ECO:0000256" key="3">
    <source>
        <dbReference type="ARBA" id="ARBA00022448"/>
    </source>
</evidence>
<keyword evidence="4" id="KW-1134">Transmembrane beta strand</keyword>
<dbReference type="Gene3D" id="3.10.560.10">
    <property type="entry name" value="Outer membrane lipoprotein wza domain like"/>
    <property type="match status" value="2"/>
</dbReference>
<dbReference type="GO" id="GO:0015288">
    <property type="term" value="F:porin activity"/>
    <property type="evidence" value="ECO:0007669"/>
    <property type="project" value="UniProtKB-KW"/>
</dbReference>
<evidence type="ECO:0000256" key="10">
    <source>
        <dbReference type="ARBA" id="ARBA00023114"/>
    </source>
</evidence>
<dbReference type="GO" id="GO:0009279">
    <property type="term" value="C:cell outer membrane"/>
    <property type="evidence" value="ECO:0007669"/>
    <property type="project" value="UniProtKB-SubCell"/>
</dbReference>
<evidence type="ECO:0000313" key="20">
    <source>
        <dbReference type="Proteomes" id="UP000319212"/>
    </source>
</evidence>
<evidence type="ECO:0000256" key="7">
    <source>
        <dbReference type="ARBA" id="ARBA00022729"/>
    </source>
</evidence>
<evidence type="ECO:0000256" key="2">
    <source>
        <dbReference type="ARBA" id="ARBA00009450"/>
    </source>
</evidence>
<keyword evidence="7" id="KW-0732">Signal</keyword>
<evidence type="ECO:0000256" key="13">
    <source>
        <dbReference type="ARBA" id="ARBA00023237"/>
    </source>
</evidence>
<feature type="region of interest" description="Disordered" evidence="15">
    <location>
        <begin position="1"/>
        <end position="22"/>
    </location>
</feature>
<evidence type="ECO:0000259" key="16">
    <source>
        <dbReference type="Pfam" id="PF02563"/>
    </source>
</evidence>
<proteinExistence type="inferred from homology"/>
<evidence type="ECO:0000256" key="1">
    <source>
        <dbReference type="ARBA" id="ARBA00004571"/>
    </source>
</evidence>
<keyword evidence="3" id="KW-0813">Transport</keyword>
<dbReference type="InterPro" id="IPR054765">
    <property type="entry name" value="SLBB_dom"/>
</dbReference>
<dbReference type="GO" id="GO:0006811">
    <property type="term" value="P:monoatomic ion transport"/>
    <property type="evidence" value="ECO:0007669"/>
    <property type="project" value="UniProtKB-KW"/>
</dbReference>
<feature type="domain" description="Outer-membrane lipoprotein Wza C-terminal" evidence="17">
    <location>
        <begin position="383"/>
        <end position="410"/>
    </location>
</feature>
<keyword evidence="8" id="KW-0625">Polysaccharide transport</keyword>
<dbReference type="InterPro" id="IPR049712">
    <property type="entry name" value="Poly_export"/>
</dbReference>
<dbReference type="OrthoDB" id="9815244at2"/>
<gene>
    <name evidence="19" type="ORF">EAH82_15225</name>
</gene>
<feature type="domain" description="Polysaccharide export protein N-terminal" evidence="16">
    <location>
        <begin position="116"/>
        <end position="206"/>
    </location>
</feature>
<keyword evidence="14" id="KW-0449">Lipoprotein</keyword>
<evidence type="ECO:0000256" key="8">
    <source>
        <dbReference type="ARBA" id="ARBA00023047"/>
    </source>
</evidence>
<evidence type="ECO:0000256" key="4">
    <source>
        <dbReference type="ARBA" id="ARBA00022452"/>
    </source>
</evidence>
<dbReference type="Gene3D" id="3.30.1950.10">
    <property type="entry name" value="wza like domain"/>
    <property type="match status" value="1"/>
</dbReference>
<evidence type="ECO:0000259" key="18">
    <source>
        <dbReference type="Pfam" id="PF22461"/>
    </source>
</evidence>
<feature type="domain" description="SLBB" evidence="18">
    <location>
        <begin position="297"/>
        <end position="379"/>
    </location>
</feature>
<protein>
    <submittedName>
        <fullName evidence="19">Sugar transporter</fullName>
    </submittedName>
</protein>
<dbReference type="Proteomes" id="UP000319212">
    <property type="component" value="Unassembled WGS sequence"/>
</dbReference>
<dbReference type="InterPro" id="IPR003715">
    <property type="entry name" value="Poly_export_N"/>
</dbReference>
<evidence type="ECO:0000256" key="14">
    <source>
        <dbReference type="ARBA" id="ARBA00023288"/>
    </source>
</evidence>
<evidence type="ECO:0000256" key="5">
    <source>
        <dbReference type="ARBA" id="ARBA00022597"/>
    </source>
</evidence>
<dbReference type="PANTHER" id="PTHR33619:SF3">
    <property type="entry name" value="POLYSACCHARIDE EXPORT PROTEIN GFCE-RELATED"/>
    <property type="match status" value="1"/>
</dbReference>
<evidence type="ECO:0000256" key="12">
    <source>
        <dbReference type="ARBA" id="ARBA00023139"/>
    </source>
</evidence>
<organism evidence="19 20">
    <name type="scientific">Variovorax guangxiensis</name>
    <dbReference type="NCBI Taxonomy" id="1775474"/>
    <lineage>
        <taxon>Bacteria</taxon>
        <taxon>Pseudomonadati</taxon>
        <taxon>Pseudomonadota</taxon>
        <taxon>Betaproteobacteria</taxon>
        <taxon>Burkholderiales</taxon>
        <taxon>Comamonadaceae</taxon>
        <taxon>Variovorax</taxon>
    </lineage>
</organism>
<dbReference type="Pfam" id="PF22461">
    <property type="entry name" value="SLBB_2"/>
    <property type="match status" value="2"/>
</dbReference>
<comment type="caution">
    <text evidence="19">The sequence shown here is derived from an EMBL/GenBank/DDBJ whole genome shotgun (WGS) entry which is preliminary data.</text>
</comment>
<evidence type="ECO:0000313" key="19">
    <source>
        <dbReference type="EMBL" id="TPG25771.1"/>
    </source>
</evidence>
<keyword evidence="9" id="KW-0406">Ion transport</keyword>